<evidence type="ECO:0000313" key="2">
    <source>
        <dbReference type="EMBL" id="KAF6837191.1"/>
    </source>
</evidence>
<dbReference type="EMBL" id="WIGO01000027">
    <property type="protein sequence ID" value="KAF6837191.1"/>
    <property type="molecule type" value="Genomic_DNA"/>
</dbReference>
<dbReference type="Gene3D" id="3.40.640.10">
    <property type="entry name" value="Type I PLP-dependent aspartate aminotransferase-like (Major domain)"/>
    <property type="match status" value="1"/>
</dbReference>
<keyword evidence="2" id="KW-0032">Aminotransferase</keyword>
<gene>
    <name evidence="2" type="ORF">CPLU01_03303</name>
</gene>
<keyword evidence="2" id="KW-0808">Transferase</keyword>
<dbReference type="AlphaFoldDB" id="A0A8H6KUK0"/>
<proteinExistence type="predicted"/>
<sequence length="445" mass="48888">MSSEDKPYINLQLGWPTPSLFPKEQLADAAKAVLLDDEVAAKALVYGPDPGQDSLRAALAKWLGDFYQPTAGRVSPDRLFITNGASGALPMLLTRFTEPGYTRRVWMIEPTYFLACPSFQDAGFEGRLRGVPEDDEGIDIEFLRAGILDAEKDESTAGLGYDVATVPKVYRHIVYVVPTFSNPSAKVMSLRRREQLVELAREFDALVISDDVYDWLRWPAEDGKDATHELPKPLPRLVDVDRALPGGNPYGNVLSNGSFSKIVAPGVRVGWIEGTPEIPKELCKLGPVRSGGCQGHLSSMFMGQLLSSGALEAHIRDKLIPTYRTRYQAMMKAIYEHLLPLGITIAPTMDQSGEASVAGGFFTYLNLPSNSVTSKELAEYALEKHNVRAAHGGMMTVVGDKGSTQRAETTFGPGLRLCWAWHEVEAIEEGVERLATAFKELQRLS</sequence>
<dbReference type="Gene3D" id="3.90.1150.10">
    <property type="entry name" value="Aspartate Aminotransferase, domain 1"/>
    <property type="match status" value="1"/>
</dbReference>
<evidence type="ECO:0000259" key="1">
    <source>
        <dbReference type="Pfam" id="PF00155"/>
    </source>
</evidence>
<dbReference type="PANTHER" id="PTHR42858">
    <property type="entry name" value="AMINOTRANSFERASE"/>
    <property type="match status" value="1"/>
</dbReference>
<protein>
    <submittedName>
        <fullName evidence="2">Aminotransferase</fullName>
    </submittedName>
</protein>
<dbReference type="InterPro" id="IPR015424">
    <property type="entry name" value="PyrdxlP-dep_Trfase"/>
</dbReference>
<dbReference type="InterPro" id="IPR015422">
    <property type="entry name" value="PyrdxlP-dep_Trfase_small"/>
</dbReference>
<dbReference type="InterPro" id="IPR004839">
    <property type="entry name" value="Aminotransferase_I/II_large"/>
</dbReference>
<accession>A0A8H6KUK0</accession>
<keyword evidence="3" id="KW-1185">Reference proteome</keyword>
<dbReference type="InterPro" id="IPR015421">
    <property type="entry name" value="PyrdxlP-dep_Trfase_major"/>
</dbReference>
<dbReference type="PANTHER" id="PTHR42858:SF1">
    <property type="entry name" value="LD15494P"/>
    <property type="match status" value="1"/>
</dbReference>
<reference evidence="2" key="1">
    <citation type="journal article" date="2020" name="Phytopathology">
        <title>Genome Sequence Resources of Colletotrichum truncatum, C. plurivorum, C. musicola, and C. sojae: Four Species Pathogenic to Soybean (Glycine max).</title>
        <authorList>
            <person name="Rogerio F."/>
            <person name="Boufleur T.R."/>
            <person name="Ciampi-Guillardi M."/>
            <person name="Sukno S.A."/>
            <person name="Thon M.R."/>
            <person name="Massola Junior N.S."/>
            <person name="Baroncelli R."/>
        </authorList>
    </citation>
    <scope>NUCLEOTIDE SEQUENCE</scope>
    <source>
        <strain evidence="2">LFN00145</strain>
    </source>
</reference>
<dbReference type="GO" id="GO:0047536">
    <property type="term" value="F:2-aminoadipate transaminase activity"/>
    <property type="evidence" value="ECO:0007669"/>
    <property type="project" value="TreeGrafter"/>
</dbReference>
<comment type="caution">
    <text evidence="2">The sequence shown here is derived from an EMBL/GenBank/DDBJ whole genome shotgun (WGS) entry which is preliminary data.</text>
</comment>
<name>A0A8H6KUK0_9PEZI</name>
<dbReference type="Proteomes" id="UP000654918">
    <property type="component" value="Unassembled WGS sequence"/>
</dbReference>
<feature type="domain" description="Aminotransferase class I/classII large" evidence="1">
    <location>
        <begin position="37"/>
        <end position="434"/>
    </location>
</feature>
<dbReference type="SUPFAM" id="SSF53383">
    <property type="entry name" value="PLP-dependent transferases"/>
    <property type="match status" value="1"/>
</dbReference>
<dbReference type="Pfam" id="PF00155">
    <property type="entry name" value="Aminotran_1_2"/>
    <property type="match status" value="1"/>
</dbReference>
<evidence type="ECO:0000313" key="3">
    <source>
        <dbReference type="Proteomes" id="UP000654918"/>
    </source>
</evidence>
<dbReference type="CDD" id="cd00609">
    <property type="entry name" value="AAT_like"/>
    <property type="match status" value="1"/>
</dbReference>
<organism evidence="2 3">
    <name type="scientific">Colletotrichum plurivorum</name>
    <dbReference type="NCBI Taxonomy" id="2175906"/>
    <lineage>
        <taxon>Eukaryota</taxon>
        <taxon>Fungi</taxon>
        <taxon>Dikarya</taxon>
        <taxon>Ascomycota</taxon>
        <taxon>Pezizomycotina</taxon>
        <taxon>Sordariomycetes</taxon>
        <taxon>Hypocreomycetidae</taxon>
        <taxon>Glomerellales</taxon>
        <taxon>Glomerellaceae</taxon>
        <taxon>Colletotrichum</taxon>
        <taxon>Colletotrichum orchidearum species complex</taxon>
    </lineage>
</organism>
<dbReference type="GO" id="GO:0030170">
    <property type="term" value="F:pyridoxal phosphate binding"/>
    <property type="evidence" value="ECO:0007669"/>
    <property type="project" value="InterPro"/>
</dbReference>